<dbReference type="GO" id="GO:0006310">
    <property type="term" value="P:DNA recombination"/>
    <property type="evidence" value="ECO:0007669"/>
    <property type="project" value="UniProtKB-KW"/>
</dbReference>
<comment type="similarity">
    <text evidence="1">Belongs to the 'phage' integrase family.</text>
</comment>
<dbReference type="PANTHER" id="PTHR30349">
    <property type="entry name" value="PHAGE INTEGRASE-RELATED"/>
    <property type="match status" value="1"/>
</dbReference>
<name>A0A495J7R5_9SPHI</name>
<feature type="domain" description="Tyr recombinase" evidence="4">
    <location>
        <begin position="197"/>
        <end position="364"/>
    </location>
</feature>
<dbReference type="InterPro" id="IPR050090">
    <property type="entry name" value="Tyrosine_recombinase_XerCD"/>
</dbReference>
<proteinExistence type="inferred from homology"/>
<reference evidence="5 6" key="1">
    <citation type="submission" date="2018-10" db="EMBL/GenBank/DDBJ databases">
        <title>Genomic Encyclopedia of Archaeal and Bacterial Type Strains, Phase II (KMG-II): from individual species to whole genera.</title>
        <authorList>
            <person name="Goeker M."/>
        </authorList>
    </citation>
    <scope>NUCLEOTIDE SEQUENCE [LARGE SCALE GENOMIC DNA]</scope>
    <source>
        <strain evidence="5 6">DSM 18602</strain>
    </source>
</reference>
<protein>
    <submittedName>
        <fullName evidence="5">Site-specific recombinase XerD</fullName>
    </submittedName>
</protein>
<dbReference type="InterPro" id="IPR035386">
    <property type="entry name" value="Arm-DNA-bind_5"/>
</dbReference>
<dbReference type="PANTHER" id="PTHR30349:SF64">
    <property type="entry name" value="PROPHAGE INTEGRASE INTD-RELATED"/>
    <property type="match status" value="1"/>
</dbReference>
<accession>A0A495J7R5</accession>
<dbReference type="Pfam" id="PF13102">
    <property type="entry name" value="Phage_int_SAM_5"/>
    <property type="match status" value="1"/>
</dbReference>
<comment type="caution">
    <text evidence="5">The sequence shown here is derived from an EMBL/GenBank/DDBJ whole genome shotgun (WGS) entry which is preliminary data.</text>
</comment>
<dbReference type="Gene3D" id="1.10.443.10">
    <property type="entry name" value="Intergrase catalytic core"/>
    <property type="match status" value="1"/>
</dbReference>
<dbReference type="SUPFAM" id="SSF56349">
    <property type="entry name" value="DNA breaking-rejoining enzymes"/>
    <property type="match status" value="1"/>
</dbReference>
<dbReference type="Pfam" id="PF17293">
    <property type="entry name" value="Arm-DNA-bind_5"/>
    <property type="match status" value="1"/>
</dbReference>
<dbReference type="OrthoDB" id="892893at2"/>
<gene>
    <name evidence="5" type="ORF">BDD43_4639</name>
</gene>
<dbReference type="Pfam" id="PF00589">
    <property type="entry name" value="Phage_integrase"/>
    <property type="match status" value="1"/>
</dbReference>
<dbReference type="InterPro" id="IPR025269">
    <property type="entry name" value="SAM-like_dom"/>
</dbReference>
<dbReference type="CDD" id="cd01185">
    <property type="entry name" value="INTN1_C_like"/>
    <property type="match status" value="1"/>
</dbReference>
<dbReference type="RefSeq" id="WP_121200008.1">
    <property type="nucleotide sequence ID" value="NZ_RBKU01000001.1"/>
</dbReference>
<dbReference type="GO" id="GO:0003677">
    <property type="term" value="F:DNA binding"/>
    <property type="evidence" value="ECO:0007669"/>
    <property type="project" value="UniProtKB-KW"/>
</dbReference>
<dbReference type="AlphaFoldDB" id="A0A495J7R5"/>
<evidence type="ECO:0000313" key="5">
    <source>
        <dbReference type="EMBL" id="RKR84404.1"/>
    </source>
</evidence>
<evidence type="ECO:0000259" key="4">
    <source>
        <dbReference type="PROSITE" id="PS51898"/>
    </source>
</evidence>
<dbReference type="GO" id="GO:0015074">
    <property type="term" value="P:DNA integration"/>
    <property type="evidence" value="ECO:0007669"/>
    <property type="project" value="InterPro"/>
</dbReference>
<organism evidence="5 6">
    <name type="scientific">Mucilaginibacter gracilis</name>
    <dbReference type="NCBI Taxonomy" id="423350"/>
    <lineage>
        <taxon>Bacteria</taxon>
        <taxon>Pseudomonadati</taxon>
        <taxon>Bacteroidota</taxon>
        <taxon>Sphingobacteriia</taxon>
        <taxon>Sphingobacteriales</taxon>
        <taxon>Sphingobacteriaceae</taxon>
        <taxon>Mucilaginibacter</taxon>
    </lineage>
</organism>
<dbReference type="InterPro" id="IPR011010">
    <property type="entry name" value="DNA_brk_join_enz"/>
</dbReference>
<keyword evidence="6" id="KW-1185">Reference proteome</keyword>
<dbReference type="Gene3D" id="1.10.150.130">
    <property type="match status" value="1"/>
</dbReference>
<dbReference type="InterPro" id="IPR002104">
    <property type="entry name" value="Integrase_catalytic"/>
</dbReference>
<keyword evidence="3" id="KW-0233">DNA recombination</keyword>
<keyword evidence="2" id="KW-0238">DNA-binding</keyword>
<dbReference type="InterPro" id="IPR013762">
    <property type="entry name" value="Integrase-like_cat_sf"/>
</dbReference>
<evidence type="ECO:0000256" key="1">
    <source>
        <dbReference type="ARBA" id="ARBA00008857"/>
    </source>
</evidence>
<dbReference type="EMBL" id="RBKU01000001">
    <property type="protein sequence ID" value="RKR84404.1"/>
    <property type="molecule type" value="Genomic_DNA"/>
</dbReference>
<evidence type="ECO:0000256" key="2">
    <source>
        <dbReference type="ARBA" id="ARBA00023125"/>
    </source>
</evidence>
<evidence type="ECO:0000256" key="3">
    <source>
        <dbReference type="ARBA" id="ARBA00023172"/>
    </source>
</evidence>
<dbReference type="InterPro" id="IPR010998">
    <property type="entry name" value="Integrase_recombinase_N"/>
</dbReference>
<evidence type="ECO:0000313" key="6">
    <source>
        <dbReference type="Proteomes" id="UP000268007"/>
    </source>
</evidence>
<dbReference type="Proteomes" id="UP000268007">
    <property type="component" value="Unassembled WGS sequence"/>
</dbReference>
<sequence>MAKVTLRKKPISKGRNALYLDYYPPVPNPDTGKLVRREYLKIYLIDRPRTELDREHNRETNQLAESLRAMRQIEIQNERFGFLSNSRRNGDFVAFFTGVAKERSGSNADNWGMAVKYFIKFAGEQLRFSDLNEVFCEQFKKYLSSAPGIGRNEKKISTNTAVSYFSKFRAALKLAFKAGYISENIGQRVDGIKPQDTHREILLLDELRALAKAECESVIIKRAALFSALTGLRFSDVRALTWQEIKGFKGEYYLQYRQEKTDGAENLPVSDEAVEIAGKRGRSDAKVFDGLKYSQIGSFLPKWLLKAGIEKHITFHSFRHTFATLQLASGTDIYTVSKLLGHLHVKTTEIYTKVTDVRKREAANKITLGIG</sequence>
<dbReference type="PROSITE" id="PS51898">
    <property type="entry name" value="TYR_RECOMBINASE"/>
    <property type="match status" value="1"/>
</dbReference>